<feature type="domain" description="TonB-dependent receptor plug" evidence="15">
    <location>
        <begin position="110"/>
        <end position="212"/>
    </location>
</feature>
<dbReference type="InterPro" id="IPR037066">
    <property type="entry name" value="Plug_dom_sf"/>
</dbReference>
<dbReference type="Gene3D" id="2.170.130.10">
    <property type="entry name" value="TonB-dependent receptor, plug domain"/>
    <property type="match status" value="1"/>
</dbReference>
<dbReference type="Pfam" id="PF07715">
    <property type="entry name" value="Plug"/>
    <property type="match status" value="1"/>
</dbReference>
<dbReference type="Gene3D" id="2.40.170.20">
    <property type="entry name" value="TonB-dependent receptor, beta-barrel domain"/>
    <property type="match status" value="1"/>
</dbReference>
<accession>A0ABU9I6I8</accession>
<keyword evidence="7" id="KW-0406">Ion transport</keyword>
<dbReference type="RefSeq" id="WP_341682583.1">
    <property type="nucleotide sequence ID" value="NZ_JBBYHT010000002.1"/>
</dbReference>
<keyword evidence="4" id="KW-0410">Iron transport</keyword>
<dbReference type="InterPro" id="IPR012910">
    <property type="entry name" value="Plug_dom"/>
</dbReference>
<keyword evidence="5 11" id="KW-0812">Transmembrane</keyword>
<evidence type="ECO:0000259" key="14">
    <source>
        <dbReference type="Pfam" id="PF00593"/>
    </source>
</evidence>
<evidence type="ECO:0000256" key="1">
    <source>
        <dbReference type="ARBA" id="ARBA00004571"/>
    </source>
</evidence>
<comment type="subcellular location">
    <subcellularLocation>
        <location evidence="1 11">Cell outer membrane</location>
        <topology evidence="1 11">Multi-pass membrane protein</topology>
    </subcellularLocation>
</comment>
<comment type="similarity">
    <text evidence="11 12">Belongs to the TonB-dependent receptor family.</text>
</comment>
<dbReference type="SUPFAM" id="SSF56935">
    <property type="entry name" value="Porins"/>
    <property type="match status" value="1"/>
</dbReference>
<evidence type="ECO:0000256" key="11">
    <source>
        <dbReference type="PROSITE-ProRule" id="PRU01360"/>
    </source>
</evidence>
<dbReference type="PANTHER" id="PTHR32552">
    <property type="entry name" value="FERRICHROME IRON RECEPTOR-RELATED"/>
    <property type="match status" value="1"/>
</dbReference>
<evidence type="ECO:0000256" key="5">
    <source>
        <dbReference type="ARBA" id="ARBA00022692"/>
    </source>
</evidence>
<evidence type="ECO:0000256" key="3">
    <source>
        <dbReference type="ARBA" id="ARBA00022452"/>
    </source>
</evidence>
<keyword evidence="10 11" id="KW-0998">Cell outer membrane</keyword>
<evidence type="ECO:0000256" key="2">
    <source>
        <dbReference type="ARBA" id="ARBA00022448"/>
    </source>
</evidence>
<reference evidence="16 17" key="1">
    <citation type="submission" date="2024-04" db="EMBL/GenBank/DDBJ databases">
        <title>Flavobacterium sp. DGU41 16S ribosomal RNA gene Genome sequencing and assembly.</title>
        <authorList>
            <person name="Park S."/>
        </authorList>
    </citation>
    <scope>NUCLEOTIDE SEQUENCE [LARGE SCALE GENOMIC DNA]</scope>
    <source>
        <strain evidence="16 17">DGU41</strain>
    </source>
</reference>
<evidence type="ECO:0000256" key="6">
    <source>
        <dbReference type="ARBA" id="ARBA00023004"/>
    </source>
</evidence>
<keyword evidence="6" id="KW-0408">Iron</keyword>
<feature type="domain" description="TonB-dependent receptor-like beta-barrel" evidence="14">
    <location>
        <begin position="268"/>
        <end position="688"/>
    </location>
</feature>
<keyword evidence="13" id="KW-0732">Signal</keyword>
<dbReference type="PANTHER" id="PTHR32552:SF81">
    <property type="entry name" value="TONB-DEPENDENT OUTER MEMBRANE RECEPTOR"/>
    <property type="match status" value="1"/>
</dbReference>
<keyword evidence="3 11" id="KW-1134">Transmembrane beta strand</keyword>
<organism evidence="16 17">
    <name type="scientific">Flavobacterium helocola</name>
    <dbReference type="NCBI Taxonomy" id="3139139"/>
    <lineage>
        <taxon>Bacteria</taxon>
        <taxon>Pseudomonadati</taxon>
        <taxon>Bacteroidota</taxon>
        <taxon>Flavobacteriia</taxon>
        <taxon>Flavobacteriales</taxon>
        <taxon>Flavobacteriaceae</taxon>
        <taxon>Flavobacterium</taxon>
    </lineage>
</organism>
<sequence length="733" mass="82982">MKYYYTLLFIVLSMLVQAQTSKGKIINSEGIAISDVYIQNIQNKSHAHSNYKGEFNLESSKIGDSISLFHKNFDEKRTVLSEVGIYTLIPKAVSLKEVVITNELNHLHEISKIDLKTNPVNSPQELLRIVPGLFIGQHAGGGKAEQIFLRGFDIDHGTDIAINVDGVPVNMVSHGHGQGYADLHFLQPETVDNVDFDKGSYFANKGNLATAGYVDFNTKERIKSDEVAIEIGQFNTQRIRGMFNLLSSDKESLYFSGSFLQTDSYFDSPQNFNRTNLFSKYTLYNETSKLSFSVFHFDSKWNASGQIPQRAVDQGIIGRFGAIDDTEGGNTSRSIVNMKHEKQLSENSSLKTNAYVSLYDFELYSNFTFFLEDPINGDQIRQKEKRTTFGLNSEFEKRTSIKNTPFNYQLGIGLRQDKVDDIELSHTANRVTTLQNIMLGDVNETNLSGYANTEFKFDKLILNAGLRYDYFKFDYYDKLSPTYSNEAVNKGILSPKLNFLYKHNDKLQLFLKSGKGFHSNDTRVNVANGGRKTLPASYGSDLGFVWKPTSKLIFNSAVWYLFLEQEFVYVGDAGIVEPSGKTARRGIDLGLRYQFTDWLFLNADYTYTDAKSTEEPSGNDYIPLAPKSTFMGSLSVIKNRFSGSFKSRYLGDRPANEDYSLTAKGYFVSDLNLNYTFKNFTAGILIENIFNTKWNETQFETESQLQGETSSVTEIHFTPGTPFNFRTVLSYKF</sequence>
<keyword evidence="16" id="KW-0675">Receptor</keyword>
<evidence type="ECO:0000313" key="16">
    <source>
        <dbReference type="EMBL" id="MEL1247523.1"/>
    </source>
</evidence>
<keyword evidence="2 11" id="KW-0813">Transport</keyword>
<dbReference type="EMBL" id="JBBYHT010000002">
    <property type="protein sequence ID" value="MEL1247523.1"/>
    <property type="molecule type" value="Genomic_DNA"/>
</dbReference>
<gene>
    <name evidence="16" type="ORF">AAEO58_05640</name>
</gene>
<keyword evidence="8 12" id="KW-0798">TonB box</keyword>
<comment type="caution">
    <text evidence="16">The sequence shown here is derived from an EMBL/GenBank/DDBJ whole genome shotgun (WGS) entry which is preliminary data.</text>
</comment>
<dbReference type="InterPro" id="IPR036942">
    <property type="entry name" value="Beta-barrel_TonB_sf"/>
</dbReference>
<evidence type="ECO:0000256" key="13">
    <source>
        <dbReference type="SAM" id="SignalP"/>
    </source>
</evidence>
<protein>
    <submittedName>
        <fullName evidence="16">TonB-dependent receptor</fullName>
    </submittedName>
</protein>
<evidence type="ECO:0000256" key="10">
    <source>
        <dbReference type="ARBA" id="ARBA00023237"/>
    </source>
</evidence>
<keyword evidence="17" id="KW-1185">Reference proteome</keyword>
<dbReference type="PROSITE" id="PS52016">
    <property type="entry name" value="TONB_DEPENDENT_REC_3"/>
    <property type="match status" value="1"/>
</dbReference>
<dbReference type="Proteomes" id="UP001393056">
    <property type="component" value="Unassembled WGS sequence"/>
</dbReference>
<evidence type="ECO:0000256" key="12">
    <source>
        <dbReference type="RuleBase" id="RU003357"/>
    </source>
</evidence>
<evidence type="ECO:0000256" key="8">
    <source>
        <dbReference type="ARBA" id="ARBA00023077"/>
    </source>
</evidence>
<keyword evidence="9 11" id="KW-0472">Membrane</keyword>
<dbReference type="InterPro" id="IPR039426">
    <property type="entry name" value="TonB-dep_rcpt-like"/>
</dbReference>
<proteinExistence type="inferred from homology"/>
<feature type="signal peptide" evidence="13">
    <location>
        <begin position="1"/>
        <end position="18"/>
    </location>
</feature>
<evidence type="ECO:0000256" key="4">
    <source>
        <dbReference type="ARBA" id="ARBA00022496"/>
    </source>
</evidence>
<evidence type="ECO:0000313" key="17">
    <source>
        <dbReference type="Proteomes" id="UP001393056"/>
    </source>
</evidence>
<feature type="chain" id="PRO_5046198776" evidence="13">
    <location>
        <begin position="19"/>
        <end position="733"/>
    </location>
</feature>
<dbReference type="InterPro" id="IPR000531">
    <property type="entry name" value="Beta-barrel_TonB"/>
</dbReference>
<evidence type="ECO:0000256" key="9">
    <source>
        <dbReference type="ARBA" id="ARBA00023136"/>
    </source>
</evidence>
<dbReference type="Pfam" id="PF00593">
    <property type="entry name" value="TonB_dep_Rec_b-barrel"/>
    <property type="match status" value="1"/>
</dbReference>
<name>A0ABU9I6I8_9FLAO</name>
<evidence type="ECO:0000259" key="15">
    <source>
        <dbReference type="Pfam" id="PF07715"/>
    </source>
</evidence>
<evidence type="ECO:0000256" key="7">
    <source>
        <dbReference type="ARBA" id="ARBA00023065"/>
    </source>
</evidence>